<keyword evidence="1" id="KW-0812">Transmembrane</keyword>
<dbReference type="EMBL" id="BTSY01000003">
    <property type="protein sequence ID" value="GMT19267.1"/>
    <property type="molecule type" value="Genomic_DNA"/>
</dbReference>
<feature type="transmembrane region" description="Helical" evidence="1">
    <location>
        <begin position="44"/>
        <end position="67"/>
    </location>
</feature>
<comment type="caution">
    <text evidence="2">The sequence shown here is derived from an EMBL/GenBank/DDBJ whole genome shotgun (WGS) entry which is preliminary data.</text>
</comment>
<reference evidence="2" key="1">
    <citation type="submission" date="2023-10" db="EMBL/GenBank/DDBJ databases">
        <title>Genome assembly of Pristionchus species.</title>
        <authorList>
            <person name="Yoshida K."/>
            <person name="Sommer R.J."/>
        </authorList>
    </citation>
    <scope>NUCLEOTIDE SEQUENCE</scope>
    <source>
        <strain evidence="2">RS5133</strain>
    </source>
</reference>
<keyword evidence="1" id="KW-0472">Membrane</keyword>
<name>A0AAV5VHS4_9BILA</name>
<dbReference type="Proteomes" id="UP001432322">
    <property type="component" value="Unassembled WGS sequence"/>
</dbReference>
<feature type="transmembrane region" description="Helical" evidence="1">
    <location>
        <begin position="116"/>
        <end position="142"/>
    </location>
</feature>
<keyword evidence="1" id="KW-1133">Transmembrane helix</keyword>
<evidence type="ECO:0000313" key="3">
    <source>
        <dbReference type="Proteomes" id="UP001432322"/>
    </source>
</evidence>
<feature type="transmembrane region" description="Helical" evidence="1">
    <location>
        <begin position="7"/>
        <end position="32"/>
    </location>
</feature>
<accession>A0AAV5VHS4</accession>
<gene>
    <name evidence="2" type="ORF">PFISCL1PPCAC_10564</name>
</gene>
<organism evidence="2 3">
    <name type="scientific">Pristionchus fissidentatus</name>
    <dbReference type="NCBI Taxonomy" id="1538716"/>
    <lineage>
        <taxon>Eukaryota</taxon>
        <taxon>Metazoa</taxon>
        <taxon>Ecdysozoa</taxon>
        <taxon>Nematoda</taxon>
        <taxon>Chromadorea</taxon>
        <taxon>Rhabditida</taxon>
        <taxon>Rhabditina</taxon>
        <taxon>Diplogasteromorpha</taxon>
        <taxon>Diplogasteroidea</taxon>
        <taxon>Neodiplogasteridae</taxon>
        <taxon>Pristionchus</taxon>
    </lineage>
</organism>
<proteinExistence type="predicted"/>
<evidence type="ECO:0000256" key="1">
    <source>
        <dbReference type="SAM" id="Phobius"/>
    </source>
</evidence>
<protein>
    <recommendedName>
        <fullName evidence="4">MARVEL domain-containing protein</fullName>
    </recommendedName>
</protein>
<keyword evidence="3" id="KW-1185">Reference proteome</keyword>
<evidence type="ECO:0000313" key="2">
    <source>
        <dbReference type="EMBL" id="GMT19267.1"/>
    </source>
</evidence>
<sequence>MAFSAQLVLSAAIKVLITILVIVVLCLVDPSYLTAYISINYEIVMIYLFSAVTLLYNVVSVVMYCIISRKEDGGVTTNHSIGEVIFALFQVGAWLLILGIGGNISQRTIIESGEGFGWIGALSGVIVGSFLCIAGIFTINVINDKILSRERQEKYSGSRYGYSAGRHY</sequence>
<feature type="transmembrane region" description="Helical" evidence="1">
    <location>
        <begin position="79"/>
        <end position="104"/>
    </location>
</feature>
<dbReference type="AlphaFoldDB" id="A0AAV5VHS4"/>
<evidence type="ECO:0008006" key="4">
    <source>
        <dbReference type="Google" id="ProtNLM"/>
    </source>
</evidence>